<feature type="region of interest" description="Disordered" evidence="1">
    <location>
        <begin position="20"/>
        <end position="75"/>
    </location>
</feature>
<sequence length="75" mass="8119">MSFLAGLLGPIRPGQVVTVQAHTGTDGSTDTRRSTHRLSRRGPPCNSLGVHETRSPKLLLKKGLKPNHKLNNSQP</sequence>
<keyword evidence="3" id="KW-1185">Reference proteome</keyword>
<protein>
    <submittedName>
        <fullName evidence="2">Uncharacterized protein</fullName>
    </submittedName>
</protein>
<comment type="caution">
    <text evidence="2">The sequence shown here is derived from an EMBL/GenBank/DDBJ whole genome shotgun (WGS) entry which is preliminary data.</text>
</comment>
<feature type="compositionally biased region" description="Basic residues" evidence="1">
    <location>
        <begin position="59"/>
        <end position="68"/>
    </location>
</feature>
<organism evidence="2 3">
    <name type="scientific">Protopolystoma xenopodis</name>
    <dbReference type="NCBI Taxonomy" id="117903"/>
    <lineage>
        <taxon>Eukaryota</taxon>
        <taxon>Metazoa</taxon>
        <taxon>Spiralia</taxon>
        <taxon>Lophotrochozoa</taxon>
        <taxon>Platyhelminthes</taxon>
        <taxon>Monogenea</taxon>
        <taxon>Polyopisthocotylea</taxon>
        <taxon>Polystomatidea</taxon>
        <taxon>Polystomatidae</taxon>
        <taxon>Protopolystoma</taxon>
    </lineage>
</organism>
<gene>
    <name evidence="2" type="ORF">PXEA_LOCUS13069</name>
</gene>
<accession>A0A3S5ABD4</accession>
<evidence type="ECO:0000313" key="2">
    <source>
        <dbReference type="EMBL" id="VEL19629.1"/>
    </source>
</evidence>
<proteinExistence type="predicted"/>
<dbReference type="Proteomes" id="UP000784294">
    <property type="component" value="Unassembled WGS sequence"/>
</dbReference>
<reference evidence="2" key="1">
    <citation type="submission" date="2018-11" db="EMBL/GenBank/DDBJ databases">
        <authorList>
            <consortium name="Pathogen Informatics"/>
        </authorList>
    </citation>
    <scope>NUCLEOTIDE SEQUENCE</scope>
</reference>
<evidence type="ECO:0000256" key="1">
    <source>
        <dbReference type="SAM" id="MobiDB-lite"/>
    </source>
</evidence>
<name>A0A3S5ABD4_9PLAT</name>
<evidence type="ECO:0000313" key="3">
    <source>
        <dbReference type="Proteomes" id="UP000784294"/>
    </source>
</evidence>
<dbReference type="AlphaFoldDB" id="A0A3S5ABD4"/>
<dbReference type="EMBL" id="CAAALY010042440">
    <property type="protein sequence ID" value="VEL19629.1"/>
    <property type="molecule type" value="Genomic_DNA"/>
</dbReference>